<dbReference type="EMBL" id="FOFX01000004">
    <property type="protein sequence ID" value="SEP78536.1"/>
    <property type="molecule type" value="Genomic_DNA"/>
</dbReference>
<dbReference type="Pfam" id="PF13847">
    <property type="entry name" value="Methyltransf_31"/>
    <property type="match status" value="1"/>
</dbReference>
<gene>
    <name evidence="5" type="ORF">SAMN05421510_100482</name>
</gene>
<dbReference type="RefSeq" id="WP_083381431.1">
    <property type="nucleotide sequence ID" value="NZ_FOFX01000004.1"/>
</dbReference>
<dbReference type="InterPro" id="IPR029063">
    <property type="entry name" value="SAM-dependent_MTases_sf"/>
</dbReference>
<dbReference type="PANTHER" id="PTHR43464">
    <property type="entry name" value="METHYLTRANSFERASE"/>
    <property type="match status" value="1"/>
</dbReference>
<dbReference type="OrthoDB" id="9791837at2"/>
<evidence type="ECO:0000259" key="4">
    <source>
        <dbReference type="Pfam" id="PF13847"/>
    </source>
</evidence>
<dbReference type="PANTHER" id="PTHR43464:SF19">
    <property type="entry name" value="UBIQUINONE BIOSYNTHESIS O-METHYLTRANSFERASE, MITOCHONDRIAL"/>
    <property type="match status" value="1"/>
</dbReference>
<accession>A0A1H9AP38</accession>
<evidence type="ECO:0000313" key="6">
    <source>
        <dbReference type="Proteomes" id="UP000181998"/>
    </source>
</evidence>
<dbReference type="GO" id="GO:0032259">
    <property type="term" value="P:methylation"/>
    <property type="evidence" value="ECO:0007669"/>
    <property type="project" value="UniProtKB-KW"/>
</dbReference>
<dbReference type="AlphaFoldDB" id="A0A1H9AP38"/>
<feature type="domain" description="Methyltransferase" evidence="4">
    <location>
        <begin position="150"/>
        <end position="247"/>
    </location>
</feature>
<dbReference type="InterPro" id="IPR027417">
    <property type="entry name" value="P-loop_NTPase"/>
</dbReference>
<keyword evidence="3" id="KW-0949">S-adenosyl-L-methionine</keyword>
<keyword evidence="2 5" id="KW-0808">Transferase</keyword>
<reference evidence="5 6" key="1">
    <citation type="submission" date="2016-10" db="EMBL/GenBank/DDBJ databases">
        <authorList>
            <person name="de Groot N.N."/>
        </authorList>
    </citation>
    <scope>NUCLEOTIDE SEQUENCE [LARGE SCALE GENOMIC DNA]</scope>
    <source>
        <strain evidence="5 6">Nm9</strain>
    </source>
</reference>
<dbReference type="Proteomes" id="UP000181998">
    <property type="component" value="Unassembled WGS sequence"/>
</dbReference>
<evidence type="ECO:0000256" key="3">
    <source>
        <dbReference type="ARBA" id="ARBA00022691"/>
    </source>
</evidence>
<dbReference type="SUPFAM" id="SSF53335">
    <property type="entry name" value="S-adenosyl-L-methionine-dependent methyltransferases"/>
    <property type="match status" value="1"/>
</dbReference>
<evidence type="ECO:0000256" key="2">
    <source>
        <dbReference type="ARBA" id="ARBA00022679"/>
    </source>
</evidence>
<keyword evidence="1 5" id="KW-0489">Methyltransferase</keyword>
<name>A0A1H9AP38_9PROT</name>
<protein>
    <submittedName>
        <fullName evidence="5">Methyltransferase domain-containing protein</fullName>
    </submittedName>
</protein>
<dbReference type="InterPro" id="IPR025714">
    <property type="entry name" value="Methyltranfer_dom"/>
</dbReference>
<dbReference type="GO" id="GO:0008168">
    <property type="term" value="F:methyltransferase activity"/>
    <property type="evidence" value="ECO:0007669"/>
    <property type="project" value="UniProtKB-KW"/>
</dbReference>
<organism evidence="5 6">
    <name type="scientific">Nitrosomonas ureae</name>
    <dbReference type="NCBI Taxonomy" id="44577"/>
    <lineage>
        <taxon>Bacteria</taxon>
        <taxon>Pseudomonadati</taxon>
        <taxon>Pseudomonadota</taxon>
        <taxon>Betaproteobacteria</taxon>
        <taxon>Nitrosomonadales</taxon>
        <taxon>Nitrosomonadaceae</taxon>
        <taxon>Nitrosomonas</taxon>
    </lineage>
</organism>
<sequence length="438" mass="50032">MTQTKKSDSVSLTSNMKGYVDRADSQYVAGWLVDFSDVTKHLRVKVLIDNTEICSGLANLSRQDLTENLDLRNTDHAFNLKIPEILLDDREHEIKVIEAETGFVLTNSPVKVMLSKAGSQNKRSYQSWDDAQGDSNSLEKRKHLRLPRLEGLKVLDIGCNEGYFCNYAIRNGASRVVGIDTNPVVIQLAKQRTPEAEFLHTNWWNLPDEKFDIIFFFSAIHYEKNQKALLTHLRNYLTNDGLLILECGVEEPFRGANHWCLIQRHDGPLRYPSMDYLMDTLLDGYAVTLMGRSVAQSGDPVPRFVFHCRSRKPTFLFLYGNSGSGKTFLARNLSNHTIPIYGFDSLFYRLIDGKNIPKNKVCEFIKNNGNVMKLDTLSQKLVSNDLYEELIKLVMEELPFEADISILEGEILIHENFRETLTQRIEEKGGLVWNVTKS</sequence>
<evidence type="ECO:0000313" key="5">
    <source>
        <dbReference type="EMBL" id="SEP78536.1"/>
    </source>
</evidence>
<dbReference type="SUPFAM" id="SSF52540">
    <property type="entry name" value="P-loop containing nucleoside triphosphate hydrolases"/>
    <property type="match status" value="1"/>
</dbReference>
<evidence type="ECO:0000256" key="1">
    <source>
        <dbReference type="ARBA" id="ARBA00022603"/>
    </source>
</evidence>
<dbReference type="CDD" id="cd02440">
    <property type="entry name" value="AdoMet_MTases"/>
    <property type="match status" value="1"/>
</dbReference>
<dbReference type="Gene3D" id="3.40.50.150">
    <property type="entry name" value="Vaccinia Virus protein VP39"/>
    <property type="match status" value="1"/>
</dbReference>
<proteinExistence type="predicted"/>